<name>A0ABT1EG51_9FIRM</name>
<proteinExistence type="predicted"/>
<organism evidence="1 2">
    <name type="scientific">Ohessyouella blattaphilus</name>
    <dbReference type="NCBI Taxonomy" id="2949333"/>
    <lineage>
        <taxon>Bacteria</taxon>
        <taxon>Bacillati</taxon>
        <taxon>Bacillota</taxon>
        <taxon>Clostridia</taxon>
        <taxon>Lachnospirales</taxon>
        <taxon>Lachnospiraceae</taxon>
        <taxon>Ohessyouella</taxon>
    </lineage>
</organism>
<comment type="caution">
    <text evidence="1">The sequence shown here is derived from an EMBL/GenBank/DDBJ whole genome shotgun (WGS) entry which is preliminary data.</text>
</comment>
<dbReference type="Proteomes" id="UP001523565">
    <property type="component" value="Unassembled WGS sequence"/>
</dbReference>
<protein>
    <submittedName>
        <fullName evidence="1">Uncharacterized protein</fullName>
    </submittedName>
</protein>
<reference evidence="1 2" key="1">
    <citation type="journal article" date="2022" name="Genome Biol. Evol.">
        <title>Host diet, physiology and behaviors set the stage for Lachnospiraceae cladogenesis.</title>
        <authorList>
            <person name="Vera-Ponce De Leon A."/>
            <person name="Schneider M."/>
            <person name="Jahnes B.C."/>
            <person name="Sadowski V."/>
            <person name="Camuy-Velez L.A."/>
            <person name="Duan J."/>
            <person name="Sabree Z.L."/>
        </authorList>
    </citation>
    <scope>NUCLEOTIDE SEQUENCE [LARGE SCALE GENOMIC DNA]</scope>
    <source>
        <strain evidence="1 2">PAL227</strain>
    </source>
</reference>
<sequence length="112" mass="12988">MNTSALMNSLSGKSESEAAEMTIQLLRAMPPERYFEHMANMEALWKQHGEEREREEIVCRLLASGMPAAEIAVVLCKRVDEIEIIEQNNAATTIPEYVKKLKERRRRREKQK</sequence>
<evidence type="ECO:0000313" key="1">
    <source>
        <dbReference type="EMBL" id="MCP1109690.1"/>
    </source>
</evidence>
<dbReference type="RefSeq" id="WP_262068568.1">
    <property type="nucleotide sequence ID" value="NZ_JAMXOC010000005.1"/>
</dbReference>
<keyword evidence="2" id="KW-1185">Reference proteome</keyword>
<dbReference type="EMBL" id="JAMZFV010000005">
    <property type="protein sequence ID" value="MCP1109690.1"/>
    <property type="molecule type" value="Genomic_DNA"/>
</dbReference>
<evidence type="ECO:0000313" key="2">
    <source>
        <dbReference type="Proteomes" id="UP001523565"/>
    </source>
</evidence>
<gene>
    <name evidence="1" type="ORF">NK118_05415</name>
</gene>
<accession>A0ABT1EG51</accession>